<evidence type="ECO:0000313" key="2">
    <source>
        <dbReference type="Proteomes" id="UP000191110"/>
    </source>
</evidence>
<keyword evidence="2" id="KW-1185">Reference proteome</keyword>
<protein>
    <submittedName>
        <fullName evidence="1">Uncharacterized protein</fullName>
    </submittedName>
</protein>
<organism evidence="1 2">
    <name type="scientific">Solemya pervernicosa gill symbiont</name>
    <dbReference type="NCBI Taxonomy" id="642797"/>
    <lineage>
        <taxon>Bacteria</taxon>
        <taxon>Pseudomonadati</taxon>
        <taxon>Pseudomonadota</taxon>
        <taxon>Gammaproteobacteria</taxon>
        <taxon>sulfur-oxidizing symbionts</taxon>
    </lineage>
</organism>
<gene>
    <name evidence="1" type="ORF">BOW53_08030</name>
</gene>
<dbReference type="RefSeq" id="WP_078483571.1">
    <property type="nucleotide sequence ID" value="NZ_MPRL01000027.1"/>
</dbReference>
<reference evidence="1 2" key="1">
    <citation type="submission" date="2016-11" db="EMBL/GenBank/DDBJ databases">
        <title>Mixed transmission modes and dynamic genome evolution in an obligate animal-bacterial symbiosis.</title>
        <authorList>
            <person name="Russell S.L."/>
            <person name="Corbett-Detig R.B."/>
            <person name="Cavanaugh C.M."/>
        </authorList>
    </citation>
    <scope>NUCLEOTIDE SEQUENCE [LARGE SCALE GENOMIC DNA]</scope>
    <source>
        <strain evidence="1">Sveles-Q1</strain>
    </source>
</reference>
<sequence length="276" mass="30159">MMPDKRVSEQLTDIQSALLALKPTGSAGFEGLVRLILTALTGVNYRLAASGLQGGMDGEATFREDAISFEAKRYSGKIQRNEVLTKIVDLARTNSAPDRLWVLGSTTEVSTQLASAVQDVGDQHAISVLILDWSSEPLPLLAVAAVATGVTAINFIMENGNPKQDRMKLAAAFSEIPKHPTFNNLLYKIKSKFNVSSMATARSIEANVKWREASFQNENISRERLGQALTVCAQPLSCIAHDLKGACESGVANRSSYRFIWRRGRRKIMARCADLS</sequence>
<dbReference type="AlphaFoldDB" id="A0A1T2L5E8"/>
<comment type="caution">
    <text evidence="1">The sequence shown here is derived from an EMBL/GenBank/DDBJ whole genome shotgun (WGS) entry which is preliminary data.</text>
</comment>
<name>A0A1T2L5E8_9GAMM</name>
<proteinExistence type="predicted"/>
<accession>A0A1T2L5E8</accession>
<evidence type="ECO:0000313" key="1">
    <source>
        <dbReference type="EMBL" id="OOZ40313.1"/>
    </source>
</evidence>
<dbReference type="Proteomes" id="UP000191110">
    <property type="component" value="Unassembled WGS sequence"/>
</dbReference>
<dbReference type="EMBL" id="MPRL01000027">
    <property type="protein sequence ID" value="OOZ40313.1"/>
    <property type="molecule type" value="Genomic_DNA"/>
</dbReference>